<proteinExistence type="predicted"/>
<protein>
    <submittedName>
        <fullName evidence="2">Uncharacterized protein</fullName>
    </submittedName>
</protein>
<dbReference type="WBParaSite" id="nRc.2.0.1.t19783-RA">
    <property type="protein sequence ID" value="nRc.2.0.1.t19783-RA"/>
    <property type="gene ID" value="nRc.2.0.1.g19783"/>
</dbReference>
<evidence type="ECO:0000313" key="2">
    <source>
        <dbReference type="WBParaSite" id="nRc.2.0.1.t19783-RA"/>
    </source>
</evidence>
<organism evidence="1 2">
    <name type="scientific">Romanomermis culicivorax</name>
    <name type="common">Nematode worm</name>
    <dbReference type="NCBI Taxonomy" id="13658"/>
    <lineage>
        <taxon>Eukaryota</taxon>
        <taxon>Metazoa</taxon>
        <taxon>Ecdysozoa</taxon>
        <taxon>Nematoda</taxon>
        <taxon>Enoplea</taxon>
        <taxon>Dorylaimia</taxon>
        <taxon>Mermithida</taxon>
        <taxon>Mermithoidea</taxon>
        <taxon>Mermithidae</taxon>
        <taxon>Romanomermis</taxon>
    </lineage>
</organism>
<reference evidence="2" key="1">
    <citation type="submission" date="2022-11" db="UniProtKB">
        <authorList>
            <consortium name="WormBaseParasite"/>
        </authorList>
    </citation>
    <scope>IDENTIFICATION</scope>
</reference>
<keyword evidence="1" id="KW-1185">Reference proteome</keyword>
<name>A0A915J1K7_ROMCU</name>
<dbReference type="Proteomes" id="UP000887565">
    <property type="component" value="Unplaced"/>
</dbReference>
<evidence type="ECO:0000313" key="1">
    <source>
        <dbReference type="Proteomes" id="UP000887565"/>
    </source>
</evidence>
<dbReference type="AlphaFoldDB" id="A0A915J1K7"/>
<sequence>MDIHIRAINASLALYQYFQAHYRTMYQEQQPPVLPDVTALILRWIAGLWAETTPPIWHSFCTKLDSWMAYPQYSPFKQPLEIAHIQKIYLHYHSETDGPVRLLRWQNLSA</sequence>
<accession>A0A915J1K7</accession>